<dbReference type="PANTHER" id="PTHR11098">
    <property type="entry name" value="NICOTINATE PHOSPHORIBOSYLTRANSFERASE"/>
    <property type="match status" value="1"/>
</dbReference>
<dbReference type="CDD" id="cd01570">
    <property type="entry name" value="NAPRTase_A"/>
    <property type="match status" value="1"/>
</dbReference>
<comment type="pathway">
    <text evidence="1 9">Cofactor biosynthesis; NAD(+) biosynthesis; nicotinate D-ribonucleotide from nicotinate: step 1/1.</text>
</comment>
<evidence type="ECO:0000256" key="1">
    <source>
        <dbReference type="ARBA" id="ARBA00004952"/>
    </source>
</evidence>
<dbReference type="NCBIfam" id="TIGR01513">
    <property type="entry name" value="NAPRTase_put"/>
    <property type="match status" value="1"/>
</dbReference>
<protein>
    <recommendedName>
        <fullName evidence="3 9">Nicotinate phosphoribosyltransferase</fullName>
        <ecNumber evidence="3 9">6.3.4.21</ecNumber>
    </recommendedName>
</protein>
<dbReference type="NCBIfam" id="NF006698">
    <property type="entry name" value="PRK09243.1-5"/>
    <property type="match status" value="1"/>
</dbReference>
<evidence type="ECO:0000256" key="5">
    <source>
        <dbReference type="ARBA" id="ARBA00022598"/>
    </source>
</evidence>
<dbReference type="OrthoDB" id="9770610at2"/>
<dbReference type="NCBIfam" id="NF009131">
    <property type="entry name" value="PRK12484.1"/>
    <property type="match status" value="1"/>
</dbReference>
<dbReference type="EC" id="6.3.4.21" evidence="3 9"/>
<evidence type="ECO:0000313" key="13">
    <source>
        <dbReference type="Proteomes" id="UP000216004"/>
    </source>
</evidence>
<gene>
    <name evidence="12" type="ORF">BOCO_0259</name>
</gene>
<dbReference type="Gene3D" id="3.20.140.10">
    <property type="entry name" value="nicotinate phosphoribosyltransferase"/>
    <property type="match status" value="2"/>
</dbReference>
<evidence type="ECO:0000256" key="3">
    <source>
        <dbReference type="ARBA" id="ARBA00013236"/>
    </source>
</evidence>
<dbReference type="UniPathway" id="UPA00253">
    <property type="reaction ID" value="UER00457"/>
</dbReference>
<dbReference type="InterPro" id="IPR036068">
    <property type="entry name" value="Nicotinate_pribotase-like_C"/>
</dbReference>
<evidence type="ECO:0000313" key="12">
    <source>
        <dbReference type="EMBL" id="OZG50659.1"/>
    </source>
</evidence>
<feature type="domain" description="Nicotinate phosphoribosyltransferase N-terminal" evidence="11">
    <location>
        <begin position="13"/>
        <end position="137"/>
    </location>
</feature>
<dbReference type="PIRSF" id="PIRSF000484">
    <property type="entry name" value="NAPRT"/>
    <property type="match status" value="1"/>
</dbReference>
<reference evidence="12 13" key="1">
    <citation type="journal article" date="2017" name="BMC Genomics">
        <title>Comparative genomic and phylogenomic analyses of the Bifidobacteriaceae family.</title>
        <authorList>
            <person name="Lugli G.A."/>
            <person name="Milani C."/>
            <person name="Turroni F."/>
            <person name="Duranti S."/>
            <person name="Mancabelli L."/>
            <person name="Mangifesta M."/>
            <person name="Ferrario C."/>
            <person name="Modesto M."/>
            <person name="Mattarelli P."/>
            <person name="Jiri K."/>
            <person name="van Sinderen D."/>
            <person name="Ventura M."/>
        </authorList>
    </citation>
    <scope>NUCLEOTIDE SEQUENCE [LARGE SCALE GENOMIC DNA]</scope>
    <source>
        <strain evidence="12 13">DSM 22924</strain>
    </source>
</reference>
<dbReference type="Pfam" id="PF04095">
    <property type="entry name" value="NAPRTase"/>
    <property type="match status" value="1"/>
</dbReference>
<evidence type="ECO:0000256" key="4">
    <source>
        <dbReference type="ARBA" id="ARBA00022553"/>
    </source>
</evidence>
<dbReference type="InterPro" id="IPR006405">
    <property type="entry name" value="Nic_PRibTrfase_pncB"/>
</dbReference>
<evidence type="ECO:0000256" key="9">
    <source>
        <dbReference type="RuleBase" id="RU365100"/>
    </source>
</evidence>
<dbReference type="GO" id="GO:0004516">
    <property type="term" value="F:nicotinate phosphoribosyltransferase activity"/>
    <property type="evidence" value="ECO:0007669"/>
    <property type="project" value="UniProtKB-UniRule"/>
</dbReference>
<dbReference type="InterPro" id="IPR040727">
    <property type="entry name" value="NAPRTase_N"/>
</dbReference>
<keyword evidence="12" id="KW-0328">Glycosyltransferase</keyword>
<keyword evidence="13" id="KW-1185">Reference proteome</keyword>
<evidence type="ECO:0000259" key="11">
    <source>
        <dbReference type="Pfam" id="PF17767"/>
    </source>
</evidence>
<dbReference type="GO" id="GO:0005829">
    <property type="term" value="C:cytosol"/>
    <property type="evidence" value="ECO:0007669"/>
    <property type="project" value="TreeGrafter"/>
</dbReference>
<comment type="catalytic activity">
    <reaction evidence="8 9">
        <text>5-phospho-alpha-D-ribose 1-diphosphate + nicotinate + ATP + H2O = nicotinate beta-D-ribonucleotide + ADP + phosphate + diphosphate</text>
        <dbReference type="Rhea" id="RHEA:36163"/>
        <dbReference type="ChEBI" id="CHEBI:15377"/>
        <dbReference type="ChEBI" id="CHEBI:30616"/>
        <dbReference type="ChEBI" id="CHEBI:32544"/>
        <dbReference type="ChEBI" id="CHEBI:33019"/>
        <dbReference type="ChEBI" id="CHEBI:43474"/>
        <dbReference type="ChEBI" id="CHEBI:57502"/>
        <dbReference type="ChEBI" id="CHEBI:58017"/>
        <dbReference type="ChEBI" id="CHEBI:456216"/>
        <dbReference type="EC" id="6.3.4.21"/>
    </reaction>
</comment>
<dbReference type="InterPro" id="IPR041525">
    <property type="entry name" value="N/Namide_PRibTrfase"/>
</dbReference>
<keyword evidence="4" id="KW-0597">Phosphoprotein</keyword>
<dbReference type="SUPFAM" id="SSF54675">
    <property type="entry name" value="Nicotinate/Quinolinate PRTase N-terminal domain-like"/>
    <property type="match status" value="1"/>
</dbReference>
<accession>A0A261EUX2</accession>
<evidence type="ECO:0000259" key="10">
    <source>
        <dbReference type="Pfam" id="PF04095"/>
    </source>
</evidence>
<proteinExistence type="inferred from homology"/>
<dbReference type="InterPro" id="IPR013785">
    <property type="entry name" value="Aldolase_TIM"/>
</dbReference>
<evidence type="ECO:0000256" key="8">
    <source>
        <dbReference type="ARBA" id="ARBA00048668"/>
    </source>
</evidence>
<keyword evidence="7 9" id="KW-0808">Transferase</keyword>
<feature type="domain" description="Nicotinate/nicotinamide phosphoribosyltransferase" evidence="10">
    <location>
        <begin position="158"/>
        <end position="318"/>
    </location>
</feature>
<evidence type="ECO:0000256" key="2">
    <source>
        <dbReference type="ARBA" id="ARBA00010897"/>
    </source>
</evidence>
<sequence>MSTNPTNSMSTALLTDMYEYTMLDAALQDGTANRRCVFEVYTRRLPQGRRYGVVAGTGRLIEAIQNFQPSQDDIAFLADRNIVSTASIAWLENYHFSGTIRGYREGEIFFPNSPVLQVEGTFAECTLLETLILSILNYDSAVASAASRMVSAANGRPCMDMGARRTNEWAAVSAARSAIIGGFSGTSNLQAAKMYGIPAIGTAAHCFTLLHDSERDAFVSQIQALGSNTTLLTDTYSIEEAVATAVEVAGPHLGGVRIDSGDLAALAQQVRNQLDALGASEAKITVTNDLDEFAIAALQNAPVDSYGVGTQLVTGSGAPTCSMVYKLVEREGSDGNMIPVAKRSQNKATVPGRKIAFRSYEYKLATAEHVLSGSPGALASFQVPDNWRDLLVTYMLNGEATNAWTGKEAMLAAREHRAQSLSELPLSAMSLMNGDPTIPTLEHIL</sequence>
<dbReference type="Proteomes" id="UP000216004">
    <property type="component" value="Unassembled WGS sequence"/>
</dbReference>
<evidence type="ECO:0000256" key="6">
    <source>
        <dbReference type="ARBA" id="ARBA00022642"/>
    </source>
</evidence>
<dbReference type="AlphaFoldDB" id="A0A261EUX2"/>
<dbReference type="RefSeq" id="WP_094722310.1">
    <property type="nucleotide sequence ID" value="NZ_MWWS01000003.1"/>
</dbReference>
<dbReference type="Pfam" id="PF17767">
    <property type="entry name" value="NAPRTase_N"/>
    <property type="match status" value="1"/>
</dbReference>
<dbReference type="InterPro" id="IPR007229">
    <property type="entry name" value="Nic_PRibTrfase-Fam"/>
</dbReference>
<dbReference type="GO" id="GO:0016757">
    <property type="term" value="F:glycosyltransferase activity"/>
    <property type="evidence" value="ECO:0007669"/>
    <property type="project" value="UniProtKB-KW"/>
</dbReference>
<dbReference type="Gene3D" id="3.20.20.70">
    <property type="entry name" value="Aldolase class I"/>
    <property type="match status" value="1"/>
</dbReference>
<organism evidence="12 13">
    <name type="scientific">Bombiscardovia coagulans</name>
    <dbReference type="NCBI Taxonomy" id="686666"/>
    <lineage>
        <taxon>Bacteria</taxon>
        <taxon>Bacillati</taxon>
        <taxon>Actinomycetota</taxon>
        <taxon>Actinomycetes</taxon>
        <taxon>Bifidobacteriales</taxon>
        <taxon>Bifidobacteriaceae</taxon>
        <taxon>Bombiscardovia</taxon>
    </lineage>
</organism>
<keyword evidence="6 9" id="KW-0662">Pyridine nucleotide biosynthesis</keyword>
<comment type="caution">
    <text evidence="12">The sequence shown here is derived from an EMBL/GenBank/DDBJ whole genome shotgun (WGS) entry which is preliminary data.</text>
</comment>
<comment type="function">
    <text evidence="9">Catalyzes the first step in the biosynthesis of NAD from nicotinic acid, the ATP-dependent synthesis of beta-nicotinate D-ribonucleotide from nicotinate and 5-phospho-D-ribose 1-phosphate.</text>
</comment>
<dbReference type="GO" id="GO:0034355">
    <property type="term" value="P:NAD+ biosynthetic process via the salvage pathway"/>
    <property type="evidence" value="ECO:0007669"/>
    <property type="project" value="TreeGrafter"/>
</dbReference>
<dbReference type="PANTHER" id="PTHR11098:SF8">
    <property type="entry name" value="NICOTINATE PHOSPHORIBOSYLTRANSFERASE PNCB1"/>
    <property type="match status" value="1"/>
</dbReference>
<dbReference type="EMBL" id="MWWS01000003">
    <property type="protein sequence ID" value="OZG50659.1"/>
    <property type="molecule type" value="Genomic_DNA"/>
</dbReference>
<comment type="similarity">
    <text evidence="2 9">Belongs to the NAPRTase family.</text>
</comment>
<keyword evidence="5 9" id="KW-0436">Ligase</keyword>
<evidence type="ECO:0000256" key="7">
    <source>
        <dbReference type="ARBA" id="ARBA00022679"/>
    </source>
</evidence>
<comment type="PTM">
    <text evidence="9">Transiently phosphorylated on a His residue during the reaction cycle. Phosphorylation strongly increases the affinity for substrates and increases the rate of nicotinate D-ribonucleotide production. Dephosphorylation regenerates the low-affinity form of the enzyme, leading to product release.</text>
</comment>
<name>A0A261EUX2_9BIFI</name>
<dbReference type="SUPFAM" id="SSF51690">
    <property type="entry name" value="Nicotinate/Quinolinate PRTase C-terminal domain-like"/>
    <property type="match status" value="1"/>
</dbReference>